<comment type="caution">
    <text evidence="2">The sequence shown here is derived from an EMBL/GenBank/DDBJ whole genome shotgun (WGS) entry which is preliminary data.</text>
</comment>
<dbReference type="RefSeq" id="WP_155454603.1">
    <property type="nucleotide sequence ID" value="NZ_WNKX01000009.1"/>
</dbReference>
<accession>A0A6L6QGM1</accession>
<organism evidence="2 3">
    <name type="scientific">Massilia eburnea</name>
    <dbReference type="NCBI Taxonomy" id="1776165"/>
    <lineage>
        <taxon>Bacteria</taxon>
        <taxon>Pseudomonadati</taxon>
        <taxon>Pseudomonadota</taxon>
        <taxon>Betaproteobacteria</taxon>
        <taxon>Burkholderiales</taxon>
        <taxon>Oxalobacteraceae</taxon>
        <taxon>Telluria group</taxon>
        <taxon>Massilia</taxon>
    </lineage>
</organism>
<protein>
    <submittedName>
        <fullName evidence="2">Nuclear transport factor 2 family protein</fullName>
    </submittedName>
</protein>
<gene>
    <name evidence="2" type="ORF">GM658_13670</name>
</gene>
<evidence type="ECO:0000313" key="2">
    <source>
        <dbReference type="EMBL" id="MTW11648.1"/>
    </source>
</evidence>
<dbReference type="InterPro" id="IPR037401">
    <property type="entry name" value="SnoaL-like"/>
</dbReference>
<dbReference type="OrthoDB" id="117900at2"/>
<proteinExistence type="predicted"/>
<evidence type="ECO:0000259" key="1">
    <source>
        <dbReference type="Pfam" id="PF12680"/>
    </source>
</evidence>
<dbReference type="Pfam" id="PF12680">
    <property type="entry name" value="SnoaL_2"/>
    <property type="match status" value="1"/>
</dbReference>
<reference evidence="2 3" key="1">
    <citation type="submission" date="2019-11" db="EMBL/GenBank/DDBJ databases">
        <title>Type strains purchased from KCTC, JCM and DSMZ.</title>
        <authorList>
            <person name="Lu H."/>
        </authorList>
    </citation>
    <scope>NUCLEOTIDE SEQUENCE [LARGE SCALE GENOMIC DNA]</scope>
    <source>
        <strain evidence="2 3">JCM 31587</strain>
    </source>
</reference>
<dbReference type="Gene3D" id="3.10.450.50">
    <property type="match status" value="1"/>
</dbReference>
<dbReference type="SUPFAM" id="SSF54427">
    <property type="entry name" value="NTF2-like"/>
    <property type="match status" value="1"/>
</dbReference>
<name>A0A6L6QGM1_9BURK</name>
<feature type="domain" description="SnoaL-like" evidence="1">
    <location>
        <begin position="16"/>
        <end position="113"/>
    </location>
</feature>
<evidence type="ECO:0000313" key="3">
    <source>
        <dbReference type="Proteomes" id="UP000472320"/>
    </source>
</evidence>
<dbReference type="InterPro" id="IPR032710">
    <property type="entry name" value="NTF2-like_dom_sf"/>
</dbReference>
<dbReference type="EMBL" id="WNKX01000009">
    <property type="protein sequence ID" value="MTW11648.1"/>
    <property type="molecule type" value="Genomic_DNA"/>
</dbReference>
<dbReference type="AlphaFoldDB" id="A0A6L6QGM1"/>
<keyword evidence="3" id="KW-1185">Reference proteome</keyword>
<sequence length="134" mass="14445">MKTPADLLKQYLSSIRNPSAAAALFAEDGVLELPYLASLGIPPQAQGPAAIENFIASLLKKVPDFQFKNVRILIETGEQAFAEYDVEAPVVPTNRIYRQSYAGRLVTAGGKIVLLRESLDTVAAAKAFNIPISV</sequence>
<dbReference type="Proteomes" id="UP000472320">
    <property type="component" value="Unassembled WGS sequence"/>
</dbReference>